<dbReference type="STRING" id="1437059.A6A05_01735"/>
<gene>
    <name evidence="6" type="ORF">A6A05_01735</name>
</gene>
<evidence type="ECO:0000256" key="1">
    <source>
        <dbReference type="ARBA" id="ARBA00001946"/>
    </source>
</evidence>
<dbReference type="InterPro" id="IPR006879">
    <property type="entry name" value="YdjC-like"/>
</dbReference>
<proteinExistence type="predicted"/>
<dbReference type="Proteomes" id="UP000078543">
    <property type="component" value="Unassembled WGS sequence"/>
</dbReference>
<dbReference type="EMBL" id="LWQU01000141">
    <property type="protein sequence ID" value="OAN49964.1"/>
    <property type="molecule type" value="Genomic_DNA"/>
</dbReference>
<dbReference type="RefSeq" id="WP_068500558.1">
    <property type="nucleotide sequence ID" value="NZ_LWQU01000141.1"/>
</dbReference>
<evidence type="ECO:0000256" key="2">
    <source>
        <dbReference type="ARBA" id="ARBA00022723"/>
    </source>
</evidence>
<evidence type="ECO:0000313" key="6">
    <source>
        <dbReference type="EMBL" id="OAN49964.1"/>
    </source>
</evidence>
<keyword evidence="2" id="KW-0479">Metal-binding</keyword>
<keyword evidence="5" id="KW-0119">Carbohydrate metabolism</keyword>
<evidence type="ECO:0000256" key="5">
    <source>
        <dbReference type="ARBA" id="ARBA00023277"/>
    </source>
</evidence>
<evidence type="ECO:0008006" key="8">
    <source>
        <dbReference type="Google" id="ProtNLM"/>
    </source>
</evidence>
<organism evidence="6 7">
    <name type="scientific">Magnetospirillum moscoviense</name>
    <dbReference type="NCBI Taxonomy" id="1437059"/>
    <lineage>
        <taxon>Bacteria</taxon>
        <taxon>Pseudomonadati</taxon>
        <taxon>Pseudomonadota</taxon>
        <taxon>Alphaproteobacteria</taxon>
        <taxon>Rhodospirillales</taxon>
        <taxon>Rhodospirillaceae</taxon>
        <taxon>Magnetospirillum</taxon>
    </lineage>
</organism>
<evidence type="ECO:0000256" key="4">
    <source>
        <dbReference type="ARBA" id="ARBA00022842"/>
    </source>
</evidence>
<dbReference type="AlphaFoldDB" id="A0A178MPU2"/>
<keyword evidence="7" id="KW-1185">Reference proteome</keyword>
<dbReference type="SUPFAM" id="SSF88713">
    <property type="entry name" value="Glycoside hydrolase/deacetylase"/>
    <property type="match status" value="1"/>
</dbReference>
<dbReference type="PANTHER" id="PTHR31609">
    <property type="entry name" value="YDJC DEACETYLASE FAMILY MEMBER"/>
    <property type="match status" value="1"/>
</dbReference>
<dbReference type="PANTHER" id="PTHR31609:SF1">
    <property type="entry name" value="CARBOHYDRATE DEACETYLASE"/>
    <property type="match status" value="1"/>
</dbReference>
<evidence type="ECO:0000256" key="3">
    <source>
        <dbReference type="ARBA" id="ARBA00022801"/>
    </source>
</evidence>
<comment type="caution">
    <text evidence="6">The sequence shown here is derived from an EMBL/GenBank/DDBJ whole genome shotgun (WGS) entry which is preliminary data.</text>
</comment>
<dbReference type="InterPro" id="IPR011330">
    <property type="entry name" value="Glyco_hydro/deAcase_b/a-brl"/>
</dbReference>
<dbReference type="GO" id="GO:0019213">
    <property type="term" value="F:deacetylase activity"/>
    <property type="evidence" value="ECO:0007669"/>
    <property type="project" value="TreeGrafter"/>
</dbReference>
<dbReference type="OrthoDB" id="9774177at2"/>
<comment type="cofactor">
    <cofactor evidence="1">
        <name>Mg(2+)</name>
        <dbReference type="ChEBI" id="CHEBI:18420"/>
    </cofactor>
</comment>
<reference evidence="6 7" key="1">
    <citation type="submission" date="2016-04" db="EMBL/GenBank/DDBJ databases">
        <title>Draft genome sequence of freshwater magnetotactic bacteria Magnetospirillum marisnigri SP-1 and Magnetospirillum moscoviense BB-1.</title>
        <authorList>
            <person name="Koziaeva V."/>
            <person name="Dziuba M.V."/>
            <person name="Ivanov T.M."/>
            <person name="Kuznetsov B."/>
            <person name="Grouzdev D.S."/>
        </authorList>
    </citation>
    <scope>NUCLEOTIDE SEQUENCE [LARGE SCALE GENOMIC DNA]</scope>
    <source>
        <strain evidence="6 7">BB-1</strain>
    </source>
</reference>
<name>A0A178MPU2_9PROT</name>
<dbReference type="Pfam" id="PF04794">
    <property type="entry name" value="YdjC"/>
    <property type="match status" value="1"/>
</dbReference>
<dbReference type="Gene3D" id="3.20.20.370">
    <property type="entry name" value="Glycoside hydrolase/deacetylase"/>
    <property type="match status" value="1"/>
</dbReference>
<keyword evidence="4" id="KW-0460">Magnesium</keyword>
<keyword evidence="3" id="KW-0378">Hydrolase</keyword>
<dbReference type="GO" id="GO:0046872">
    <property type="term" value="F:metal ion binding"/>
    <property type="evidence" value="ECO:0007669"/>
    <property type="project" value="UniProtKB-KW"/>
</dbReference>
<evidence type="ECO:0000313" key="7">
    <source>
        <dbReference type="Proteomes" id="UP000078543"/>
    </source>
</evidence>
<protein>
    <recommendedName>
        <fullName evidence="8">PTS cellobiose transporter</fullName>
    </recommendedName>
</protein>
<dbReference type="GO" id="GO:0016787">
    <property type="term" value="F:hydrolase activity"/>
    <property type="evidence" value="ECO:0007669"/>
    <property type="project" value="UniProtKB-KW"/>
</dbReference>
<dbReference type="GO" id="GO:0005975">
    <property type="term" value="P:carbohydrate metabolic process"/>
    <property type="evidence" value="ECO:0007669"/>
    <property type="project" value="InterPro"/>
</dbReference>
<sequence length="277" mass="29515">MTGVRHLIVNADDYGLTAGVSEGIRRAHRSGVVTSTTAMMNFPLAMGEVARAGVECPDLGLGVHLVVSAGAPVRPAAKVASLVRPDASFAKLTDWTEARWQAVRPDQLRDEWRAQIDLFVEAAGRSPTHLDSHHHLSYAHPLALQAMLTLADELRVPVRNPLGFASQAQVLGDGEKSAQRAVTALAGDWAGIGHPEGLVTNYLGRGRSAGDALALALRSGQVAEAMCHPGLCDDVLRALSSFTDGRERETEMLSNPDIRTHLAERGIELATFAILAA</sequence>
<accession>A0A178MPU2</accession>